<dbReference type="RefSeq" id="WP_284308889.1">
    <property type="nucleotide sequence ID" value="NZ_BSPB01000044.1"/>
</dbReference>
<evidence type="ECO:0000256" key="2">
    <source>
        <dbReference type="ARBA" id="ARBA00004141"/>
    </source>
</evidence>
<evidence type="ECO:0000256" key="8">
    <source>
        <dbReference type="ARBA" id="ARBA00022777"/>
    </source>
</evidence>
<dbReference type="PROSITE" id="PS50885">
    <property type="entry name" value="HAMP"/>
    <property type="match status" value="1"/>
</dbReference>
<feature type="transmembrane region" description="Helical" evidence="12">
    <location>
        <begin position="19"/>
        <end position="40"/>
    </location>
</feature>
<evidence type="ECO:0000256" key="4">
    <source>
        <dbReference type="ARBA" id="ARBA00022553"/>
    </source>
</evidence>
<proteinExistence type="predicted"/>
<evidence type="ECO:0000256" key="10">
    <source>
        <dbReference type="ARBA" id="ARBA00022989"/>
    </source>
</evidence>
<keyword evidence="7" id="KW-0547">Nucleotide-binding</keyword>
<dbReference type="InterPro" id="IPR036890">
    <property type="entry name" value="HATPase_C_sf"/>
</dbReference>
<protein>
    <recommendedName>
        <fullName evidence="3">histidine kinase</fullName>
        <ecNumber evidence="3">2.7.13.3</ecNumber>
    </recommendedName>
</protein>
<dbReference type="InterPro" id="IPR050428">
    <property type="entry name" value="TCS_sensor_his_kinase"/>
</dbReference>
<dbReference type="InterPro" id="IPR036097">
    <property type="entry name" value="HisK_dim/P_sf"/>
</dbReference>
<evidence type="ECO:0000259" key="14">
    <source>
        <dbReference type="PROSITE" id="PS50885"/>
    </source>
</evidence>
<comment type="subcellular location">
    <subcellularLocation>
        <location evidence="2">Membrane</location>
        <topology evidence="2">Multi-pass membrane protein</topology>
    </subcellularLocation>
</comment>
<evidence type="ECO:0000259" key="13">
    <source>
        <dbReference type="PROSITE" id="PS50109"/>
    </source>
</evidence>
<dbReference type="PROSITE" id="PS50109">
    <property type="entry name" value="HIS_KIN"/>
    <property type="match status" value="1"/>
</dbReference>
<keyword evidence="4" id="KW-0597">Phosphoprotein</keyword>
<dbReference type="Gene3D" id="1.10.287.130">
    <property type="match status" value="1"/>
</dbReference>
<dbReference type="SMART" id="SM00388">
    <property type="entry name" value="HisKA"/>
    <property type="match status" value="1"/>
</dbReference>
<dbReference type="InterPro" id="IPR003594">
    <property type="entry name" value="HATPase_dom"/>
</dbReference>
<keyword evidence="5" id="KW-0808">Transferase</keyword>
<comment type="catalytic activity">
    <reaction evidence="1">
        <text>ATP + protein L-histidine = ADP + protein N-phospho-L-histidine.</text>
        <dbReference type="EC" id="2.7.13.3"/>
    </reaction>
</comment>
<feature type="domain" description="HAMP" evidence="14">
    <location>
        <begin position="186"/>
        <end position="238"/>
    </location>
</feature>
<organism evidence="15 16">
    <name type="scientific">Hydrogenophaga electricum</name>
    <dbReference type="NCBI Taxonomy" id="1230953"/>
    <lineage>
        <taxon>Bacteria</taxon>
        <taxon>Pseudomonadati</taxon>
        <taxon>Pseudomonadota</taxon>
        <taxon>Betaproteobacteria</taxon>
        <taxon>Burkholderiales</taxon>
        <taxon>Comamonadaceae</taxon>
        <taxon>Hydrogenophaga</taxon>
    </lineage>
</organism>
<keyword evidence="8" id="KW-0418">Kinase</keyword>
<evidence type="ECO:0000256" key="5">
    <source>
        <dbReference type="ARBA" id="ARBA00022679"/>
    </source>
</evidence>
<feature type="domain" description="Histidine kinase" evidence="13">
    <location>
        <begin position="246"/>
        <end position="457"/>
    </location>
</feature>
<dbReference type="CDD" id="cd00082">
    <property type="entry name" value="HisKA"/>
    <property type="match status" value="1"/>
</dbReference>
<evidence type="ECO:0000256" key="7">
    <source>
        <dbReference type="ARBA" id="ARBA00022741"/>
    </source>
</evidence>
<dbReference type="InterPro" id="IPR003660">
    <property type="entry name" value="HAMP_dom"/>
</dbReference>
<comment type="caution">
    <text evidence="15">The sequence shown here is derived from an EMBL/GenBank/DDBJ whole genome shotgun (WGS) entry which is preliminary data.</text>
</comment>
<evidence type="ECO:0000256" key="1">
    <source>
        <dbReference type="ARBA" id="ARBA00000085"/>
    </source>
</evidence>
<keyword evidence="16" id="KW-1185">Reference proteome</keyword>
<dbReference type="InterPro" id="IPR003661">
    <property type="entry name" value="HisK_dim/P_dom"/>
</dbReference>
<evidence type="ECO:0000313" key="16">
    <source>
        <dbReference type="Proteomes" id="UP001156903"/>
    </source>
</evidence>
<gene>
    <name evidence="15" type="ORF">GCM10007935_35370</name>
</gene>
<dbReference type="Gene3D" id="3.30.565.10">
    <property type="entry name" value="Histidine kinase-like ATPase, C-terminal domain"/>
    <property type="match status" value="1"/>
</dbReference>
<evidence type="ECO:0000256" key="12">
    <source>
        <dbReference type="SAM" id="Phobius"/>
    </source>
</evidence>
<evidence type="ECO:0000256" key="3">
    <source>
        <dbReference type="ARBA" id="ARBA00012438"/>
    </source>
</evidence>
<keyword evidence="9" id="KW-0067">ATP-binding</keyword>
<dbReference type="PANTHER" id="PTHR45436">
    <property type="entry name" value="SENSOR HISTIDINE KINASE YKOH"/>
    <property type="match status" value="1"/>
</dbReference>
<keyword evidence="11" id="KW-0902">Two-component regulatory system</keyword>
<dbReference type="Pfam" id="PF02518">
    <property type="entry name" value="HATPase_c"/>
    <property type="match status" value="1"/>
</dbReference>
<dbReference type="SUPFAM" id="SSF47384">
    <property type="entry name" value="Homodimeric domain of signal transducing histidine kinase"/>
    <property type="match status" value="1"/>
</dbReference>
<evidence type="ECO:0000313" key="15">
    <source>
        <dbReference type="EMBL" id="GLS16097.1"/>
    </source>
</evidence>
<dbReference type="Proteomes" id="UP001156903">
    <property type="component" value="Unassembled WGS sequence"/>
</dbReference>
<evidence type="ECO:0000256" key="11">
    <source>
        <dbReference type="ARBA" id="ARBA00023012"/>
    </source>
</evidence>
<sequence>MTAAAPASASARRTLWRHLLAWALGALALVWGSLVAVAWYTGHHEAREITDGQLIATSRLWLATAPDDHRVLSAPLSRQGLNAYVLDMAVLQWEGDRLRTDTHGLAARLPAGALRPGLSTVVLQGDGAPHEWRMYVAEDPAEWRRVAVLLDMGQRYDLAMDMAQHMARPALLIMPLIAVVLWWAIRRGLRPLDRLSREVASLDTLAGQRLQPHHQFREFASIVHAINTLVDNLQDQAQRERQFASDVAHELRTPLAAMTLQASAARADPSPERLDQLERESLRAGRILAQLLDLARAQRPGRDEASALTQVALGDVAADLVAAHAPLAYEQGHELALVQPDGAVRVQVRRLLLELALRNLIENAIRHTPEGTQVVVEVWQDAQGVGVAVSDDGQRPLDLVVPAGVERLPLARRDADGLGLGLRLVQRIAEQLGAQFRRDTPPAPMTTRFALVWPAAATPEDPA</sequence>
<dbReference type="Pfam" id="PF00512">
    <property type="entry name" value="HisKA"/>
    <property type="match status" value="1"/>
</dbReference>
<dbReference type="EMBL" id="BSPB01000044">
    <property type="protein sequence ID" value="GLS16097.1"/>
    <property type="molecule type" value="Genomic_DNA"/>
</dbReference>
<dbReference type="PANTHER" id="PTHR45436:SF14">
    <property type="entry name" value="SENSOR PROTEIN QSEC"/>
    <property type="match status" value="1"/>
</dbReference>
<evidence type="ECO:0000256" key="6">
    <source>
        <dbReference type="ARBA" id="ARBA00022692"/>
    </source>
</evidence>
<name>A0ABQ6C700_9BURK</name>
<dbReference type="SMART" id="SM00387">
    <property type="entry name" value="HATPase_c"/>
    <property type="match status" value="1"/>
</dbReference>
<dbReference type="CDD" id="cd00075">
    <property type="entry name" value="HATPase"/>
    <property type="match status" value="1"/>
</dbReference>
<dbReference type="SUPFAM" id="SSF55874">
    <property type="entry name" value="ATPase domain of HSP90 chaperone/DNA topoisomerase II/histidine kinase"/>
    <property type="match status" value="1"/>
</dbReference>
<feature type="transmembrane region" description="Helical" evidence="12">
    <location>
        <begin position="166"/>
        <end position="185"/>
    </location>
</feature>
<dbReference type="InterPro" id="IPR005467">
    <property type="entry name" value="His_kinase_dom"/>
</dbReference>
<keyword evidence="12" id="KW-0472">Membrane</keyword>
<reference evidence="16" key="1">
    <citation type="journal article" date="2019" name="Int. J. Syst. Evol. Microbiol.">
        <title>The Global Catalogue of Microorganisms (GCM) 10K type strain sequencing project: providing services to taxonomists for standard genome sequencing and annotation.</title>
        <authorList>
            <consortium name="The Broad Institute Genomics Platform"/>
            <consortium name="The Broad Institute Genome Sequencing Center for Infectious Disease"/>
            <person name="Wu L."/>
            <person name="Ma J."/>
        </authorList>
    </citation>
    <scope>NUCLEOTIDE SEQUENCE [LARGE SCALE GENOMIC DNA]</scope>
    <source>
        <strain evidence="16">NBRC 109341</strain>
    </source>
</reference>
<accession>A0ABQ6C700</accession>
<keyword evidence="10 12" id="KW-1133">Transmembrane helix</keyword>
<evidence type="ECO:0000256" key="9">
    <source>
        <dbReference type="ARBA" id="ARBA00022840"/>
    </source>
</evidence>
<keyword evidence="6 12" id="KW-0812">Transmembrane</keyword>
<dbReference type="EC" id="2.7.13.3" evidence="3"/>